<proteinExistence type="predicted"/>
<accession>A0A6L8W4X4</accession>
<dbReference type="PANTHER" id="PTHR43812">
    <property type="entry name" value="BLR2425 PROTEIN"/>
    <property type="match status" value="1"/>
</dbReference>
<reference evidence="2 3" key="1">
    <citation type="submission" date="2019-12" db="EMBL/GenBank/DDBJ databases">
        <title>Snethiella sp. nov. sp. isolated from sea sand.</title>
        <authorList>
            <person name="Kim J."/>
            <person name="Jeong S.E."/>
            <person name="Jung H.S."/>
            <person name="Jeon C.O."/>
        </authorList>
    </citation>
    <scope>NUCLEOTIDE SEQUENCE [LARGE SCALE GENOMIC DNA]</scope>
    <source>
        <strain evidence="2 3">DP05</strain>
    </source>
</reference>
<gene>
    <name evidence="2" type="ORF">GQE98_05595</name>
</gene>
<dbReference type="Proteomes" id="UP000476030">
    <property type="component" value="Unassembled WGS sequence"/>
</dbReference>
<sequence length="204" mass="22481">MFYKPSEPHGLKHGPFKAIVAPRPIGWISTLAADGSVNLAPFSFFNAMSENPPIVAMGINGSHTEGGAKDSLDNIEATKEFVCNMVSYSLHEKMNLSSAMLPRSIDEFDYAGLTKEPSTLVKPPRVKESLAHLECVLHKTINLPSHNPKVVNTMVLGEVVGIHISDEIIVDGMIDMKKYQPLARLGYMDYCHVEDVFSMNRPVV</sequence>
<evidence type="ECO:0000313" key="2">
    <source>
        <dbReference type="EMBL" id="MZR30108.1"/>
    </source>
</evidence>
<evidence type="ECO:0000313" key="3">
    <source>
        <dbReference type="Proteomes" id="UP000476030"/>
    </source>
</evidence>
<keyword evidence="3" id="KW-1185">Reference proteome</keyword>
<dbReference type="SUPFAM" id="SSF50475">
    <property type="entry name" value="FMN-binding split barrel"/>
    <property type="match status" value="1"/>
</dbReference>
<dbReference type="RefSeq" id="WP_161314634.1">
    <property type="nucleotide sequence ID" value="NZ_WTUW01000001.1"/>
</dbReference>
<dbReference type="GO" id="GO:0016646">
    <property type="term" value="F:oxidoreductase activity, acting on the CH-NH group of donors, NAD or NADP as acceptor"/>
    <property type="evidence" value="ECO:0007669"/>
    <property type="project" value="UniProtKB-ARBA"/>
</dbReference>
<dbReference type="GO" id="GO:0010181">
    <property type="term" value="F:FMN binding"/>
    <property type="evidence" value="ECO:0007669"/>
    <property type="project" value="InterPro"/>
</dbReference>
<evidence type="ECO:0000259" key="1">
    <source>
        <dbReference type="SMART" id="SM00903"/>
    </source>
</evidence>
<dbReference type="InterPro" id="IPR012349">
    <property type="entry name" value="Split_barrel_FMN-bd"/>
</dbReference>
<dbReference type="EMBL" id="WTUW01000001">
    <property type="protein sequence ID" value="MZR30108.1"/>
    <property type="molecule type" value="Genomic_DNA"/>
</dbReference>
<dbReference type="SMART" id="SM00903">
    <property type="entry name" value="Flavin_Reduct"/>
    <property type="match status" value="1"/>
</dbReference>
<dbReference type="PANTHER" id="PTHR43812:SF2">
    <property type="entry name" value="FLAVIN REDUCTASE LIKE DOMAIN-CONTAINING PROTEIN"/>
    <property type="match status" value="1"/>
</dbReference>
<dbReference type="InterPro" id="IPR002563">
    <property type="entry name" value="Flavin_Rdtase-like_dom"/>
</dbReference>
<organism evidence="2 3">
    <name type="scientific">Sneathiella litorea</name>
    <dbReference type="NCBI Taxonomy" id="2606216"/>
    <lineage>
        <taxon>Bacteria</taxon>
        <taxon>Pseudomonadati</taxon>
        <taxon>Pseudomonadota</taxon>
        <taxon>Alphaproteobacteria</taxon>
        <taxon>Sneathiellales</taxon>
        <taxon>Sneathiellaceae</taxon>
        <taxon>Sneathiella</taxon>
    </lineage>
</organism>
<comment type="caution">
    <text evidence="2">The sequence shown here is derived from an EMBL/GenBank/DDBJ whole genome shotgun (WGS) entry which is preliminary data.</text>
</comment>
<dbReference type="Gene3D" id="2.30.110.10">
    <property type="entry name" value="Electron Transport, Fmn-binding Protein, Chain A"/>
    <property type="match status" value="1"/>
</dbReference>
<dbReference type="AlphaFoldDB" id="A0A6L8W4X4"/>
<feature type="domain" description="Flavin reductase like" evidence="1">
    <location>
        <begin position="18"/>
        <end position="171"/>
    </location>
</feature>
<dbReference type="Pfam" id="PF01613">
    <property type="entry name" value="Flavin_Reduct"/>
    <property type="match status" value="1"/>
</dbReference>
<name>A0A6L8W4X4_9PROT</name>
<protein>
    <submittedName>
        <fullName evidence="2">Flavin reductase family protein</fullName>
    </submittedName>
</protein>